<feature type="region of interest" description="Disordered" evidence="1">
    <location>
        <begin position="465"/>
        <end position="484"/>
    </location>
</feature>
<dbReference type="EMBL" id="JANPWZ010001142">
    <property type="protein sequence ID" value="KAJ3568383.1"/>
    <property type="molecule type" value="Genomic_DNA"/>
</dbReference>
<sequence length="484" mass="56242">MSSKSPPVLAGQWAIHRLPVEVVVLIMKASPSLSALWSFITTSALLSAIFHEHALEITEAVLSDAVFYTNHEQTQAFIHAVFQLRLAIQPRTLDDATNPPQPNTDSLKRRLLSIPAPKPEALRGFVCLAHKLHVLAHEYLEDCLRECMAIRPLSVDDQTLMDCLVSDQPKRYYDFTRHRGKPYQPKDTGPPSWTEEQLVILNLWQLQYYIDLRKALAAGRLEWSESCCEEFREMDIWSFYEIDDQEEASHLFRQEQIMTILEYLLKKESIEQDMPGPRSPPYPTTRFNLGCTPEQRPRRRDPKSLEFGAASPGHLEFYQRVPLHSMRPTIHPAQDTWRFSKNMAQDNINPIMAGRGPECFRRFGFCLWDKTRMIDWGLLPPRPLLKEERLKYYIRWRSLLNDEDYAFGAPRFPRTIVPPIFHRYLFSSSTNGWLSSSLRNGDYAGLVPPKRHILRHPLNPFLYTLPADDQDDQSHQNLGHRRID</sequence>
<evidence type="ECO:0000313" key="3">
    <source>
        <dbReference type="Proteomes" id="UP001148614"/>
    </source>
</evidence>
<reference evidence="2" key="1">
    <citation type="submission" date="2022-07" db="EMBL/GenBank/DDBJ databases">
        <title>Genome Sequence of Xylaria arbuscula.</title>
        <authorList>
            <person name="Buettner E."/>
        </authorList>
    </citation>
    <scope>NUCLEOTIDE SEQUENCE</scope>
    <source>
        <strain evidence="2">VT107</strain>
    </source>
</reference>
<comment type="caution">
    <text evidence="2">The sequence shown here is derived from an EMBL/GenBank/DDBJ whole genome shotgun (WGS) entry which is preliminary data.</text>
</comment>
<evidence type="ECO:0000313" key="2">
    <source>
        <dbReference type="EMBL" id="KAJ3568383.1"/>
    </source>
</evidence>
<keyword evidence="3" id="KW-1185">Reference proteome</keyword>
<proteinExistence type="predicted"/>
<dbReference type="AlphaFoldDB" id="A0A9W8NCJ0"/>
<gene>
    <name evidence="2" type="ORF">NPX13_g6440</name>
</gene>
<dbReference type="Proteomes" id="UP001148614">
    <property type="component" value="Unassembled WGS sequence"/>
</dbReference>
<accession>A0A9W8NCJ0</accession>
<evidence type="ECO:0000256" key="1">
    <source>
        <dbReference type="SAM" id="MobiDB-lite"/>
    </source>
</evidence>
<feature type="region of interest" description="Disordered" evidence="1">
    <location>
        <begin position="273"/>
        <end position="308"/>
    </location>
</feature>
<protein>
    <submittedName>
        <fullName evidence="2">Uncharacterized protein</fullName>
    </submittedName>
</protein>
<name>A0A9W8NCJ0_9PEZI</name>
<organism evidence="2 3">
    <name type="scientific">Xylaria arbuscula</name>
    <dbReference type="NCBI Taxonomy" id="114810"/>
    <lineage>
        <taxon>Eukaryota</taxon>
        <taxon>Fungi</taxon>
        <taxon>Dikarya</taxon>
        <taxon>Ascomycota</taxon>
        <taxon>Pezizomycotina</taxon>
        <taxon>Sordariomycetes</taxon>
        <taxon>Xylariomycetidae</taxon>
        <taxon>Xylariales</taxon>
        <taxon>Xylariaceae</taxon>
        <taxon>Xylaria</taxon>
    </lineage>
</organism>